<dbReference type="Proteomes" id="UP000319004">
    <property type="component" value="Chromosome"/>
</dbReference>
<dbReference type="OrthoDB" id="9804872at2"/>
<keyword evidence="3" id="KW-1185">Reference proteome</keyword>
<dbReference type="EMBL" id="CP037423">
    <property type="protein sequence ID" value="QDV45670.1"/>
    <property type="molecule type" value="Genomic_DNA"/>
</dbReference>
<gene>
    <name evidence="2" type="ORF">Enr13x_55490</name>
</gene>
<dbReference type="PANTHER" id="PTHR33490:SF12">
    <property type="entry name" value="BLL5557 PROTEIN"/>
    <property type="match status" value="1"/>
</dbReference>
<dbReference type="Pfam" id="PF01841">
    <property type="entry name" value="Transglut_core"/>
    <property type="match status" value="1"/>
</dbReference>
<dbReference type="Gene3D" id="2.60.40.2250">
    <property type="match status" value="1"/>
</dbReference>
<dbReference type="Pfam" id="PF21295">
    <property type="entry name" value="Bact_transglu_N_2"/>
    <property type="match status" value="1"/>
</dbReference>
<dbReference type="AlphaFoldDB" id="A0A518HXS6"/>
<dbReference type="Gene3D" id="3.10.620.30">
    <property type="match status" value="1"/>
</dbReference>
<dbReference type="RefSeq" id="WP_145389942.1">
    <property type="nucleotide sequence ID" value="NZ_CP037423.1"/>
</dbReference>
<protein>
    <submittedName>
        <fullName evidence="2">Transglutaminase-like superfamily protein</fullName>
    </submittedName>
</protein>
<feature type="domain" description="Transglutaminase-like" evidence="1">
    <location>
        <begin position="161"/>
        <end position="221"/>
    </location>
</feature>
<name>A0A518HXS6_9BACT</name>
<evidence type="ECO:0000259" key="1">
    <source>
        <dbReference type="SMART" id="SM00460"/>
    </source>
</evidence>
<organism evidence="2 3">
    <name type="scientific">Stieleria neptunia</name>
    <dbReference type="NCBI Taxonomy" id="2527979"/>
    <lineage>
        <taxon>Bacteria</taxon>
        <taxon>Pseudomonadati</taxon>
        <taxon>Planctomycetota</taxon>
        <taxon>Planctomycetia</taxon>
        <taxon>Pirellulales</taxon>
        <taxon>Pirellulaceae</taxon>
        <taxon>Stieleria</taxon>
    </lineage>
</organism>
<dbReference type="KEGG" id="snep:Enr13x_55490"/>
<reference evidence="2 3" key="1">
    <citation type="submission" date="2019-03" db="EMBL/GenBank/DDBJ databases">
        <title>Deep-cultivation of Planctomycetes and their phenomic and genomic characterization uncovers novel biology.</title>
        <authorList>
            <person name="Wiegand S."/>
            <person name="Jogler M."/>
            <person name="Boedeker C."/>
            <person name="Pinto D."/>
            <person name="Vollmers J."/>
            <person name="Rivas-Marin E."/>
            <person name="Kohn T."/>
            <person name="Peeters S.H."/>
            <person name="Heuer A."/>
            <person name="Rast P."/>
            <person name="Oberbeckmann S."/>
            <person name="Bunk B."/>
            <person name="Jeske O."/>
            <person name="Meyerdierks A."/>
            <person name="Storesund J.E."/>
            <person name="Kallscheuer N."/>
            <person name="Luecker S."/>
            <person name="Lage O.M."/>
            <person name="Pohl T."/>
            <person name="Merkel B.J."/>
            <person name="Hornburger P."/>
            <person name="Mueller R.-W."/>
            <person name="Bruemmer F."/>
            <person name="Labrenz M."/>
            <person name="Spormann A.M."/>
            <person name="Op den Camp H."/>
            <person name="Overmann J."/>
            <person name="Amann R."/>
            <person name="Jetten M.S.M."/>
            <person name="Mascher T."/>
            <person name="Medema M.H."/>
            <person name="Devos D.P."/>
            <person name="Kaster A.-K."/>
            <person name="Ovreas L."/>
            <person name="Rohde M."/>
            <person name="Galperin M.Y."/>
            <person name="Jogler C."/>
        </authorList>
    </citation>
    <scope>NUCLEOTIDE SEQUENCE [LARGE SCALE GENOMIC DNA]</scope>
    <source>
        <strain evidence="2 3">Enr13</strain>
    </source>
</reference>
<dbReference type="InterPro" id="IPR038765">
    <property type="entry name" value="Papain-like_cys_pep_sf"/>
</dbReference>
<sequence>MPTIKVESQLEYDVRQPTNMLFKIAAARTERQEVRNERLVVQPEMQMETLEVGLEGNTMQRLSVQPCQLTIQYEAEVVSVAQSTDLGNVAESNVGSLPMEVLPYLNPSRYCESDLLGRFAFEEFGQVQPGLLRVQAICDWVNEHLDYTPGSTGVMTTAADVVLQRTGVCRDYAHLAIALCRGIGVPARYVSGYAAQLQPPDFHGFMEVFLSGQWYFFDPTRLAPVDGLVRIATGRDAADVPFATITGDAGLTSKTVSAVFLPE</sequence>
<dbReference type="PANTHER" id="PTHR33490">
    <property type="entry name" value="BLR5614 PROTEIN-RELATED"/>
    <property type="match status" value="1"/>
</dbReference>
<evidence type="ECO:0000313" key="3">
    <source>
        <dbReference type="Proteomes" id="UP000319004"/>
    </source>
</evidence>
<accession>A0A518HXS6</accession>
<dbReference type="SMART" id="SM00460">
    <property type="entry name" value="TGc"/>
    <property type="match status" value="1"/>
</dbReference>
<dbReference type="SUPFAM" id="SSF54001">
    <property type="entry name" value="Cysteine proteinases"/>
    <property type="match status" value="1"/>
</dbReference>
<dbReference type="InterPro" id="IPR048930">
    <property type="entry name" value="Bact_transglu_N_2"/>
</dbReference>
<dbReference type="InterPro" id="IPR002931">
    <property type="entry name" value="Transglutaminase-like"/>
</dbReference>
<proteinExistence type="predicted"/>
<evidence type="ECO:0000313" key="2">
    <source>
        <dbReference type="EMBL" id="QDV45670.1"/>
    </source>
</evidence>